<dbReference type="KEGG" id="kbs:EPA93_12085"/>
<dbReference type="CDD" id="cd06171">
    <property type="entry name" value="Sigma70_r4"/>
    <property type="match status" value="1"/>
</dbReference>
<dbReference type="Gene3D" id="3.10.450.50">
    <property type="match status" value="1"/>
</dbReference>
<protein>
    <submittedName>
        <fullName evidence="4">RNA polymerase sigma-70 factor</fullName>
    </submittedName>
</protein>
<dbReference type="OrthoDB" id="3211555at2"/>
<sequence length="303" mass="34329">MKLENARTEDKLKGSEDATQVFNQYRWLLFSIAYRMLGSATDAEDIVQEAFVRWLQASEEEVKSPRAYLSTVVVHLCIDFQRSAQARREVYVGPYLPEPLGTHLRPELIETPLLAESLSFAFLVLLESLPPLERAVFLLREVFEYNYDEIATIVGKGEANCRQILHRAREHLEQRQRRFEVSPDQQERITYQFMQASNNGDMQGLLKLLADDIVFTGDSNGKVRAGLKPVKGRDKVARGMLGGLRLLAVDMETRIEEINAQPAIVGYVNGRPFGVVLLDIEGGLIQHVYAVLNPDKLSWLAAR</sequence>
<dbReference type="Pfam" id="PF08281">
    <property type="entry name" value="Sigma70_r4_2"/>
    <property type="match status" value="1"/>
</dbReference>
<dbReference type="NCBIfam" id="TIGR02937">
    <property type="entry name" value="sigma70-ECF"/>
    <property type="match status" value="1"/>
</dbReference>
<evidence type="ECO:0000313" key="4">
    <source>
        <dbReference type="EMBL" id="QBD76702.1"/>
    </source>
</evidence>
<feature type="domain" description="RNA polymerase sigma-70 region 2" evidence="2">
    <location>
        <begin position="22"/>
        <end position="85"/>
    </location>
</feature>
<dbReference type="GO" id="GO:0006352">
    <property type="term" value="P:DNA-templated transcription initiation"/>
    <property type="evidence" value="ECO:0007669"/>
    <property type="project" value="InterPro"/>
</dbReference>
<evidence type="ECO:0000259" key="3">
    <source>
        <dbReference type="Pfam" id="PF08281"/>
    </source>
</evidence>
<dbReference type="InterPro" id="IPR036388">
    <property type="entry name" value="WH-like_DNA-bd_sf"/>
</dbReference>
<dbReference type="Proteomes" id="UP000290365">
    <property type="component" value="Chromosome"/>
</dbReference>
<evidence type="ECO:0000256" key="1">
    <source>
        <dbReference type="ARBA" id="ARBA00011344"/>
    </source>
</evidence>
<proteinExistence type="predicted"/>
<dbReference type="InterPro" id="IPR013324">
    <property type="entry name" value="RNA_pol_sigma_r3/r4-like"/>
</dbReference>
<dbReference type="Gene3D" id="1.10.1740.10">
    <property type="match status" value="1"/>
</dbReference>
<dbReference type="PANTHER" id="PTHR30173">
    <property type="entry name" value="SIGMA 19 FACTOR"/>
    <property type="match status" value="1"/>
</dbReference>
<dbReference type="Gene3D" id="1.10.10.10">
    <property type="entry name" value="Winged helix-like DNA-binding domain superfamily/Winged helix DNA-binding domain"/>
    <property type="match status" value="1"/>
</dbReference>
<gene>
    <name evidence="4" type="ORF">EPA93_12085</name>
</gene>
<dbReference type="SUPFAM" id="SSF88659">
    <property type="entry name" value="Sigma3 and sigma4 domains of RNA polymerase sigma factors"/>
    <property type="match status" value="1"/>
</dbReference>
<reference evidence="4 5" key="1">
    <citation type="submission" date="2019-01" db="EMBL/GenBank/DDBJ databases">
        <title>Ktedonosporobacter rubrisoli SCAWS-G2.</title>
        <authorList>
            <person name="Huang Y."/>
            <person name="Yan B."/>
        </authorList>
    </citation>
    <scope>NUCLEOTIDE SEQUENCE [LARGE SCALE GENOMIC DNA]</scope>
    <source>
        <strain evidence="4 5">SCAWS-G2</strain>
    </source>
</reference>
<feature type="domain" description="RNA polymerase sigma factor 70 region 4 type 2" evidence="3">
    <location>
        <begin position="121"/>
        <end position="172"/>
    </location>
</feature>
<dbReference type="Pfam" id="PF04542">
    <property type="entry name" value="Sigma70_r2"/>
    <property type="match status" value="1"/>
</dbReference>
<dbReference type="InterPro" id="IPR014303">
    <property type="entry name" value="RNA_pol_sigma-70_ECF"/>
</dbReference>
<dbReference type="GO" id="GO:0016987">
    <property type="term" value="F:sigma factor activity"/>
    <property type="evidence" value="ECO:0007669"/>
    <property type="project" value="InterPro"/>
</dbReference>
<dbReference type="PANTHER" id="PTHR30173:SF36">
    <property type="entry name" value="ECF RNA POLYMERASE SIGMA FACTOR SIGJ"/>
    <property type="match status" value="1"/>
</dbReference>
<accession>A0A4P6JNQ3</accession>
<dbReference type="NCBIfam" id="TIGR02957">
    <property type="entry name" value="SigX4"/>
    <property type="match status" value="1"/>
</dbReference>
<dbReference type="GO" id="GO:0003677">
    <property type="term" value="F:DNA binding"/>
    <property type="evidence" value="ECO:0007669"/>
    <property type="project" value="InterPro"/>
</dbReference>
<dbReference type="SUPFAM" id="SSF88946">
    <property type="entry name" value="Sigma2 domain of RNA polymerase sigma factors"/>
    <property type="match status" value="1"/>
</dbReference>
<evidence type="ECO:0000259" key="2">
    <source>
        <dbReference type="Pfam" id="PF04542"/>
    </source>
</evidence>
<dbReference type="InterPro" id="IPR052704">
    <property type="entry name" value="ECF_Sigma-70_Domain"/>
</dbReference>
<dbReference type="InterPro" id="IPR007627">
    <property type="entry name" value="RNA_pol_sigma70_r2"/>
</dbReference>
<dbReference type="EMBL" id="CP035758">
    <property type="protein sequence ID" value="QBD76702.1"/>
    <property type="molecule type" value="Genomic_DNA"/>
</dbReference>
<organism evidence="4 5">
    <name type="scientific">Ktedonosporobacter rubrisoli</name>
    <dbReference type="NCBI Taxonomy" id="2509675"/>
    <lineage>
        <taxon>Bacteria</taxon>
        <taxon>Bacillati</taxon>
        <taxon>Chloroflexota</taxon>
        <taxon>Ktedonobacteria</taxon>
        <taxon>Ktedonobacterales</taxon>
        <taxon>Ktedonosporobacteraceae</taxon>
        <taxon>Ktedonosporobacter</taxon>
    </lineage>
</organism>
<keyword evidence="5" id="KW-1185">Reference proteome</keyword>
<dbReference type="NCBIfam" id="NF007214">
    <property type="entry name" value="PRK09636.1"/>
    <property type="match status" value="1"/>
</dbReference>
<dbReference type="SUPFAM" id="SSF54427">
    <property type="entry name" value="NTF2-like"/>
    <property type="match status" value="1"/>
</dbReference>
<name>A0A4P6JNQ3_KTERU</name>
<dbReference type="InterPro" id="IPR032710">
    <property type="entry name" value="NTF2-like_dom_sf"/>
</dbReference>
<dbReference type="InterPro" id="IPR013249">
    <property type="entry name" value="RNA_pol_sigma70_r4_t2"/>
</dbReference>
<dbReference type="InterPro" id="IPR013325">
    <property type="entry name" value="RNA_pol_sigma_r2"/>
</dbReference>
<dbReference type="InterPro" id="IPR014284">
    <property type="entry name" value="RNA_pol_sigma-70_dom"/>
</dbReference>
<evidence type="ECO:0000313" key="5">
    <source>
        <dbReference type="Proteomes" id="UP000290365"/>
    </source>
</evidence>
<dbReference type="AlphaFoldDB" id="A0A4P6JNQ3"/>
<comment type="subunit">
    <text evidence="1">Interacts transiently with the RNA polymerase catalytic core formed by RpoA, RpoB, RpoC and RpoZ (2 alpha, 1 beta, 1 beta' and 1 omega subunit) to form the RNA polymerase holoenzyme that can initiate transcription.</text>
</comment>